<comment type="similarity">
    <text evidence="1">Belongs to the ABC transporter superfamily.</text>
</comment>
<evidence type="ECO:0000256" key="1">
    <source>
        <dbReference type="ARBA" id="ARBA00005417"/>
    </source>
</evidence>
<gene>
    <name evidence="3" type="ORF">GCM10016234_18680</name>
</gene>
<dbReference type="SUPFAM" id="SSF52540">
    <property type="entry name" value="P-loop containing nucleoside triphosphate hydrolases"/>
    <property type="match status" value="1"/>
</dbReference>
<protein>
    <recommendedName>
        <fullName evidence="5">ABC transporter ATP-binding protein</fullName>
    </recommendedName>
</protein>
<sequence>MRQRVSLGRLLAYEPDIFLMDEPFGALDSQTKMAMGRELLRIWAEDTKTVVFVTHDIEEAVTLSDRVIVMAAKPGRIVLDQSIDLARPRDARQVRKDPVYRELVDHIWQHIEAR</sequence>
<evidence type="ECO:0000256" key="2">
    <source>
        <dbReference type="ARBA" id="ARBA00022448"/>
    </source>
</evidence>
<keyword evidence="2" id="KW-0813">Transport</keyword>
<dbReference type="EMBL" id="BMZQ01000002">
    <property type="protein sequence ID" value="GHD13862.1"/>
    <property type="molecule type" value="Genomic_DNA"/>
</dbReference>
<dbReference type="PANTHER" id="PTHR42788">
    <property type="entry name" value="TAURINE IMPORT ATP-BINDING PROTEIN-RELATED"/>
    <property type="match status" value="1"/>
</dbReference>
<comment type="caution">
    <text evidence="3">The sequence shown here is derived from an EMBL/GenBank/DDBJ whole genome shotgun (WGS) entry which is preliminary data.</text>
</comment>
<proteinExistence type="inferred from homology"/>
<keyword evidence="4" id="KW-1185">Reference proteome</keyword>
<organism evidence="3 4">
    <name type="scientific">Tianweitania populi</name>
    <dbReference type="NCBI Taxonomy" id="1607949"/>
    <lineage>
        <taxon>Bacteria</taxon>
        <taxon>Pseudomonadati</taxon>
        <taxon>Pseudomonadota</taxon>
        <taxon>Alphaproteobacteria</taxon>
        <taxon>Hyphomicrobiales</taxon>
        <taxon>Phyllobacteriaceae</taxon>
        <taxon>Tianweitania</taxon>
    </lineage>
</organism>
<reference evidence="3" key="1">
    <citation type="journal article" date="2014" name="Int. J. Syst. Evol. Microbiol.">
        <title>Complete genome sequence of Corynebacterium casei LMG S-19264T (=DSM 44701T), isolated from a smear-ripened cheese.</title>
        <authorList>
            <consortium name="US DOE Joint Genome Institute (JGI-PGF)"/>
            <person name="Walter F."/>
            <person name="Albersmeier A."/>
            <person name="Kalinowski J."/>
            <person name="Ruckert C."/>
        </authorList>
    </citation>
    <scope>NUCLEOTIDE SEQUENCE</scope>
    <source>
        <strain evidence="3">KCTC 42249</strain>
    </source>
</reference>
<dbReference type="PANTHER" id="PTHR42788:SF13">
    <property type="entry name" value="ALIPHATIC SULFONATES IMPORT ATP-BINDING PROTEIN SSUB"/>
    <property type="match status" value="1"/>
</dbReference>
<evidence type="ECO:0000313" key="4">
    <source>
        <dbReference type="Proteomes" id="UP000630142"/>
    </source>
</evidence>
<evidence type="ECO:0008006" key="5">
    <source>
        <dbReference type="Google" id="ProtNLM"/>
    </source>
</evidence>
<evidence type="ECO:0000313" key="3">
    <source>
        <dbReference type="EMBL" id="GHD13862.1"/>
    </source>
</evidence>
<dbReference type="AlphaFoldDB" id="A0A8J3GKE1"/>
<dbReference type="Gene3D" id="3.40.50.300">
    <property type="entry name" value="P-loop containing nucleotide triphosphate hydrolases"/>
    <property type="match status" value="1"/>
</dbReference>
<dbReference type="Proteomes" id="UP000630142">
    <property type="component" value="Unassembled WGS sequence"/>
</dbReference>
<dbReference type="InterPro" id="IPR050166">
    <property type="entry name" value="ABC_transporter_ATP-bind"/>
</dbReference>
<name>A0A8J3GKE1_9HYPH</name>
<reference evidence="3" key="2">
    <citation type="submission" date="2020-09" db="EMBL/GenBank/DDBJ databases">
        <authorList>
            <person name="Sun Q."/>
            <person name="Kim S."/>
        </authorList>
    </citation>
    <scope>NUCLEOTIDE SEQUENCE</scope>
    <source>
        <strain evidence="3">KCTC 42249</strain>
    </source>
</reference>
<accession>A0A8J3GKE1</accession>
<dbReference type="InterPro" id="IPR027417">
    <property type="entry name" value="P-loop_NTPase"/>
</dbReference>